<dbReference type="AlphaFoldDB" id="A0A2A7SBS4"/>
<proteinExistence type="predicted"/>
<accession>A0A2A7SBS4</accession>
<sequence>MATSATMEPGDGQAGMLTYRDLCEAQARSEERAIASGREIRRQLPLFVEGYADFIDAPRSTYEADDGSLREHVRLVQVLSAAPPREASMRGGGAGEAVGLDEHGMVWFELELALRIDGGAGGTSIHRFRIGMKLVRDRIFVFFPRSRKTISAERSRDAYDYGEAYLEINRAVLESMESGFPLWSRQ</sequence>
<organism evidence="1 2">
    <name type="scientific">Burkholderia gladioli</name>
    <name type="common">Pseudomonas marginata</name>
    <name type="synonym">Phytomonas marginata</name>
    <dbReference type="NCBI Taxonomy" id="28095"/>
    <lineage>
        <taxon>Bacteria</taxon>
        <taxon>Pseudomonadati</taxon>
        <taxon>Pseudomonadota</taxon>
        <taxon>Betaproteobacteria</taxon>
        <taxon>Burkholderiales</taxon>
        <taxon>Burkholderiaceae</taxon>
        <taxon>Burkholderia</taxon>
    </lineage>
</organism>
<reference evidence="2" key="1">
    <citation type="submission" date="2017-09" db="EMBL/GenBank/DDBJ databases">
        <title>FDA dAtabase for Regulatory Grade micrObial Sequences (FDA-ARGOS): Supporting development and validation of Infectious Disease Dx tests.</title>
        <authorList>
            <person name="Minogue T."/>
            <person name="Wolcott M."/>
            <person name="Wasieloski L."/>
            <person name="Aguilar W."/>
            <person name="Moore D."/>
            <person name="Tallon L."/>
            <person name="Sadzewicz L."/>
            <person name="Ott S."/>
            <person name="Zhao X."/>
            <person name="Nagaraj S."/>
            <person name="Vavikolanu K."/>
            <person name="Aluvathingal J."/>
            <person name="Nadendla S."/>
            <person name="Sichtig H."/>
        </authorList>
    </citation>
    <scope>NUCLEOTIDE SEQUENCE [LARGE SCALE GENOMIC DNA]</scope>
    <source>
        <strain evidence="2">FDAARGOS_390</strain>
    </source>
</reference>
<comment type="caution">
    <text evidence="1">The sequence shown here is derived from an EMBL/GenBank/DDBJ whole genome shotgun (WGS) entry which is preliminary data.</text>
</comment>
<name>A0A2A7SBS4_BURGA</name>
<dbReference type="EMBL" id="PDDY01000001">
    <property type="protein sequence ID" value="PEH41006.1"/>
    <property type="molecule type" value="Genomic_DNA"/>
</dbReference>
<protein>
    <submittedName>
        <fullName evidence="1">Uncharacterized protein</fullName>
    </submittedName>
</protein>
<gene>
    <name evidence="1" type="ORF">CRM94_01855</name>
</gene>
<dbReference type="RefSeq" id="WP_096752074.1">
    <property type="nucleotide sequence ID" value="NZ_CADEZE010000022.1"/>
</dbReference>
<evidence type="ECO:0000313" key="1">
    <source>
        <dbReference type="EMBL" id="PEH41006.1"/>
    </source>
</evidence>
<dbReference type="Proteomes" id="UP000220629">
    <property type="component" value="Unassembled WGS sequence"/>
</dbReference>
<evidence type="ECO:0000313" key="2">
    <source>
        <dbReference type="Proteomes" id="UP000220629"/>
    </source>
</evidence>